<sequence length="320" mass="36566">MCCFNLTYMQGNLGFIFSVNESLAFTHMDTKPLQLQNFKPVASSEGVWCFTYGSNMLVVLWNPLIKRSVGIFVPSFLNQPDSPKMLIGFGIRPDTLDPTILKINYPYYGQGPWYVSVYTLSTRRWNNLENDRLPRETIRIKRSGQAVVGGEIFWVGSEKFVYNDGNLYKRYMIVSFDLVSHQFQVQDIPELIRFMVPPPFYISQLRNSLVMSGSFLAEEYRILCAWVLEFDGGIVSSCTVLFTIPFPIEHVVKLIGFTKDEEPIVECKSNQHSANSLQVYDKTSQQFQNIGIEANGGSFFIGPYKESLILLNQPNNTYVL</sequence>
<dbReference type="InterPro" id="IPR050796">
    <property type="entry name" value="SCF_F-box_component"/>
</dbReference>
<dbReference type="AlphaFoldDB" id="A0A2U1QH05"/>
<dbReference type="OrthoDB" id="1924677at2759"/>
<dbReference type="STRING" id="35608.A0A2U1QH05"/>
<protein>
    <submittedName>
        <fullName evidence="1">F-box domain-containing protein</fullName>
    </submittedName>
</protein>
<evidence type="ECO:0000313" key="2">
    <source>
        <dbReference type="Proteomes" id="UP000245207"/>
    </source>
</evidence>
<dbReference type="EMBL" id="PKPP01000133">
    <property type="protein sequence ID" value="PWA97265.1"/>
    <property type="molecule type" value="Genomic_DNA"/>
</dbReference>
<organism evidence="1 2">
    <name type="scientific">Artemisia annua</name>
    <name type="common">Sweet wormwood</name>
    <dbReference type="NCBI Taxonomy" id="35608"/>
    <lineage>
        <taxon>Eukaryota</taxon>
        <taxon>Viridiplantae</taxon>
        <taxon>Streptophyta</taxon>
        <taxon>Embryophyta</taxon>
        <taxon>Tracheophyta</taxon>
        <taxon>Spermatophyta</taxon>
        <taxon>Magnoliopsida</taxon>
        <taxon>eudicotyledons</taxon>
        <taxon>Gunneridae</taxon>
        <taxon>Pentapetalae</taxon>
        <taxon>asterids</taxon>
        <taxon>campanulids</taxon>
        <taxon>Asterales</taxon>
        <taxon>Asteraceae</taxon>
        <taxon>Asteroideae</taxon>
        <taxon>Anthemideae</taxon>
        <taxon>Artemisiinae</taxon>
        <taxon>Artemisia</taxon>
    </lineage>
</organism>
<name>A0A2U1QH05_ARTAN</name>
<comment type="caution">
    <text evidence="1">The sequence shown here is derived from an EMBL/GenBank/DDBJ whole genome shotgun (WGS) entry which is preliminary data.</text>
</comment>
<reference evidence="1 2" key="1">
    <citation type="journal article" date="2018" name="Mol. Plant">
        <title>The genome of Artemisia annua provides insight into the evolution of Asteraceae family and artemisinin biosynthesis.</title>
        <authorList>
            <person name="Shen Q."/>
            <person name="Zhang L."/>
            <person name="Liao Z."/>
            <person name="Wang S."/>
            <person name="Yan T."/>
            <person name="Shi P."/>
            <person name="Liu M."/>
            <person name="Fu X."/>
            <person name="Pan Q."/>
            <person name="Wang Y."/>
            <person name="Lv Z."/>
            <person name="Lu X."/>
            <person name="Zhang F."/>
            <person name="Jiang W."/>
            <person name="Ma Y."/>
            <person name="Chen M."/>
            <person name="Hao X."/>
            <person name="Li L."/>
            <person name="Tang Y."/>
            <person name="Lv G."/>
            <person name="Zhou Y."/>
            <person name="Sun X."/>
            <person name="Brodelius P.E."/>
            <person name="Rose J.K.C."/>
            <person name="Tang K."/>
        </authorList>
    </citation>
    <scope>NUCLEOTIDE SEQUENCE [LARGE SCALE GENOMIC DNA]</scope>
    <source>
        <strain evidence="2">cv. Huhao1</strain>
        <tissue evidence="1">Leaf</tissue>
    </source>
</reference>
<gene>
    <name evidence="1" type="ORF">CTI12_AA030870</name>
</gene>
<evidence type="ECO:0000313" key="1">
    <source>
        <dbReference type="EMBL" id="PWA97265.1"/>
    </source>
</evidence>
<dbReference type="PANTHER" id="PTHR31672">
    <property type="entry name" value="BNACNNG10540D PROTEIN"/>
    <property type="match status" value="1"/>
</dbReference>
<dbReference type="PANTHER" id="PTHR31672:SF10">
    <property type="entry name" value="F-BOX DOMAIN-CONTAINING PROTEIN"/>
    <property type="match status" value="1"/>
</dbReference>
<proteinExistence type="predicted"/>
<dbReference type="Proteomes" id="UP000245207">
    <property type="component" value="Unassembled WGS sequence"/>
</dbReference>
<keyword evidence="2" id="KW-1185">Reference proteome</keyword>
<accession>A0A2U1QH05</accession>